<proteinExistence type="predicted"/>
<reference evidence="1" key="1">
    <citation type="submission" date="2021-12" db="EMBL/GenBank/DDBJ databases">
        <title>Comparative genomics, transcriptomics and evolutionary studies reveal genomic signatures of adaptation to plant cell wall in hemibiotrophic fungi.</title>
        <authorList>
            <consortium name="DOE Joint Genome Institute"/>
            <person name="Baroncelli R."/>
            <person name="Diaz J.F."/>
            <person name="Benocci T."/>
            <person name="Peng M."/>
            <person name="Battaglia E."/>
            <person name="Haridas S."/>
            <person name="Andreopoulos W."/>
            <person name="Labutti K."/>
            <person name="Pangilinan J."/>
            <person name="Floch G.L."/>
            <person name="Makela M.R."/>
            <person name="Henrissat B."/>
            <person name="Grigoriev I.V."/>
            <person name="Crouch J.A."/>
            <person name="De Vries R.P."/>
            <person name="Sukno S.A."/>
            <person name="Thon M.R."/>
        </authorList>
    </citation>
    <scope>NUCLEOTIDE SEQUENCE</scope>
    <source>
        <strain evidence="1">CBS 112980</strain>
    </source>
</reference>
<gene>
    <name evidence="1" type="ORF">BDZ83DRAFT_749209</name>
</gene>
<dbReference type="Proteomes" id="UP001244207">
    <property type="component" value="Unassembled WGS sequence"/>
</dbReference>
<organism evidence="1 2">
    <name type="scientific">Glomerella acutata</name>
    <name type="common">Colletotrichum acutatum</name>
    <dbReference type="NCBI Taxonomy" id="27357"/>
    <lineage>
        <taxon>Eukaryota</taxon>
        <taxon>Fungi</taxon>
        <taxon>Dikarya</taxon>
        <taxon>Ascomycota</taxon>
        <taxon>Pezizomycotina</taxon>
        <taxon>Sordariomycetes</taxon>
        <taxon>Hypocreomycetidae</taxon>
        <taxon>Glomerellales</taxon>
        <taxon>Glomerellaceae</taxon>
        <taxon>Colletotrichum</taxon>
        <taxon>Colletotrichum acutatum species complex</taxon>
    </lineage>
</organism>
<dbReference type="EMBL" id="JAHMHS010000017">
    <property type="protein sequence ID" value="KAK1728510.1"/>
    <property type="molecule type" value="Genomic_DNA"/>
</dbReference>
<protein>
    <submittedName>
        <fullName evidence="1">Uncharacterized protein</fullName>
    </submittedName>
</protein>
<evidence type="ECO:0000313" key="1">
    <source>
        <dbReference type="EMBL" id="KAK1728510.1"/>
    </source>
</evidence>
<comment type="caution">
    <text evidence="1">The sequence shown here is derived from an EMBL/GenBank/DDBJ whole genome shotgun (WGS) entry which is preliminary data.</text>
</comment>
<sequence>MSRGQYNEFMDFFLDAWENARKQHNTCEKGVTSAVTLVTNWIEARASEGIEALLKNMTKEAHVSCSRAHYGLRALKDFTGKQALYRGLIMELRQLLRDHYTMQYLHFRANDLPTLYAKFGVERSTPRKIENAQRRQGWSGGQSVSNWSSLIREID</sequence>
<dbReference type="RefSeq" id="XP_060368565.1">
    <property type="nucleotide sequence ID" value="XM_060513735.1"/>
</dbReference>
<dbReference type="AlphaFoldDB" id="A0AAD8UU14"/>
<name>A0AAD8UU14_GLOAC</name>
<keyword evidence="2" id="KW-1185">Reference proteome</keyword>
<evidence type="ECO:0000313" key="2">
    <source>
        <dbReference type="Proteomes" id="UP001244207"/>
    </source>
</evidence>
<dbReference type="GeneID" id="85397633"/>
<accession>A0AAD8UU14</accession>